<dbReference type="AlphaFoldDB" id="A0A6L6QD47"/>
<accession>A0A6L6QD47</accession>
<dbReference type="GO" id="GO:0043565">
    <property type="term" value="F:sequence-specific DNA binding"/>
    <property type="evidence" value="ECO:0007669"/>
    <property type="project" value="InterPro"/>
</dbReference>
<dbReference type="PROSITE" id="PS01124">
    <property type="entry name" value="HTH_ARAC_FAMILY_2"/>
    <property type="match status" value="1"/>
</dbReference>
<dbReference type="SMART" id="SM00342">
    <property type="entry name" value="HTH_ARAC"/>
    <property type="match status" value="1"/>
</dbReference>
<feature type="domain" description="HTH araC/xylS-type" evidence="1">
    <location>
        <begin position="169"/>
        <end position="271"/>
    </location>
</feature>
<organism evidence="2 3">
    <name type="scientific">Massilia eburnea</name>
    <dbReference type="NCBI Taxonomy" id="1776165"/>
    <lineage>
        <taxon>Bacteria</taxon>
        <taxon>Pseudomonadati</taxon>
        <taxon>Pseudomonadota</taxon>
        <taxon>Betaproteobacteria</taxon>
        <taxon>Burkholderiales</taxon>
        <taxon>Oxalobacteraceae</taxon>
        <taxon>Telluria group</taxon>
        <taxon>Massilia</taxon>
    </lineage>
</organism>
<dbReference type="RefSeq" id="WP_155453075.1">
    <property type="nucleotide sequence ID" value="NZ_WNKX01000003.1"/>
</dbReference>
<dbReference type="Gene3D" id="1.10.10.60">
    <property type="entry name" value="Homeodomain-like"/>
    <property type="match status" value="1"/>
</dbReference>
<dbReference type="Proteomes" id="UP000472320">
    <property type="component" value="Unassembled WGS sequence"/>
</dbReference>
<dbReference type="GO" id="GO:0003700">
    <property type="term" value="F:DNA-binding transcription factor activity"/>
    <property type="evidence" value="ECO:0007669"/>
    <property type="project" value="InterPro"/>
</dbReference>
<reference evidence="2 3" key="1">
    <citation type="submission" date="2019-11" db="EMBL/GenBank/DDBJ databases">
        <title>Type strains purchased from KCTC, JCM and DSMZ.</title>
        <authorList>
            <person name="Lu H."/>
        </authorList>
    </citation>
    <scope>NUCLEOTIDE SEQUENCE [LARGE SCALE GENOMIC DNA]</scope>
    <source>
        <strain evidence="2 3">JCM 31587</strain>
    </source>
</reference>
<dbReference type="InterPro" id="IPR018060">
    <property type="entry name" value="HTH_AraC"/>
</dbReference>
<dbReference type="InterPro" id="IPR046532">
    <property type="entry name" value="DUF6597"/>
</dbReference>
<dbReference type="Pfam" id="PF20240">
    <property type="entry name" value="DUF6597"/>
    <property type="match status" value="1"/>
</dbReference>
<evidence type="ECO:0000313" key="2">
    <source>
        <dbReference type="EMBL" id="MTW10140.1"/>
    </source>
</evidence>
<name>A0A6L6QD47_9BURK</name>
<evidence type="ECO:0000313" key="3">
    <source>
        <dbReference type="Proteomes" id="UP000472320"/>
    </source>
</evidence>
<protein>
    <submittedName>
        <fullName evidence="2">Helix-turn-helix domain-containing protein</fullName>
    </submittedName>
</protein>
<evidence type="ECO:0000259" key="1">
    <source>
        <dbReference type="PROSITE" id="PS01124"/>
    </source>
</evidence>
<proteinExistence type="predicted"/>
<dbReference type="EMBL" id="WNKX01000003">
    <property type="protein sequence ID" value="MTW10140.1"/>
    <property type="molecule type" value="Genomic_DNA"/>
</dbReference>
<comment type="caution">
    <text evidence="2">The sequence shown here is derived from an EMBL/GenBank/DDBJ whole genome shotgun (WGS) entry which is preliminary data.</text>
</comment>
<dbReference type="OrthoDB" id="2559672at2"/>
<sequence>MANEPIAKLIAPRLSLASCIRAHMVRSTLDCPLLESEQRVNRYPATPFCSIYFQLAGDSLMIDPPPPEGRGLLEAGMALVTGPRPQPMATRNSGPTHFFMVMFFPDAFYRLTGLDMGALTDNMLALPEALGPEWQAMAQAVHAAPDDQARVAVVEDFMDLRWRSVRKAGGLTDGLLGDWVRRLTVQAAAVGFGRSARMAERRVREWAGQPMRSLRRMQRAEQAFVQARDDAQAGRLSLGEVAHRGGYSDQAHLSREARGLSGISPSALLRERLQHESYWVYRIWT</sequence>
<dbReference type="Pfam" id="PF12833">
    <property type="entry name" value="HTH_18"/>
    <property type="match status" value="1"/>
</dbReference>
<gene>
    <name evidence="2" type="ORF">GM658_05950</name>
</gene>
<keyword evidence="3" id="KW-1185">Reference proteome</keyword>